<feature type="domain" description="Saccharopine dehydrogenase NADP binding" evidence="1">
    <location>
        <begin position="22"/>
        <end position="140"/>
    </location>
</feature>
<dbReference type="PANTHER" id="PTHR43781:SF1">
    <property type="entry name" value="SACCHAROPINE DEHYDROGENASE"/>
    <property type="match status" value="1"/>
</dbReference>
<sequence>MSSALSPMSVPHTADWPDERPVAVMGAAGHTGRFVVKELLRRGARVVLVGRDRAKLDGLGELAPDAPVRVASTGDAASLDRALEGTSAVVNCAGPFLATALPVTQAALRARIPYLDVAAEQAVTAALFDTYDERAREAGIVLAPSVAFYGAVGDLLATAALGDWTEADEVVLSYALDSWLPTLGSRLTGKSNAGQQLTYTAGKLRPFDYTPQEFPWDFPEPFGRQDAAPFATADQVTVSHHVRTPEVRAVMNLAPLRDVRDATTPEPVPADSSGRSAQTFLVEAAVRRGGETRRAVAGGRDIYAVTAPLVVEALARILDGRSRATGVVATGEAFDAADFLRALTPEHLTRLDLPEPV</sequence>
<dbReference type="InterPro" id="IPR005097">
    <property type="entry name" value="Sacchrp_dh_NADP-bd"/>
</dbReference>
<proteinExistence type="predicted"/>
<dbReference type="InterPro" id="IPR036291">
    <property type="entry name" value="NAD(P)-bd_dom_sf"/>
</dbReference>
<dbReference type="Gene3D" id="3.40.50.720">
    <property type="entry name" value="NAD(P)-binding Rossmann-like Domain"/>
    <property type="match status" value="1"/>
</dbReference>
<organism evidence="2 3">
    <name type="scientific">Streptomyces violascens</name>
    <dbReference type="NCBI Taxonomy" id="67381"/>
    <lineage>
        <taxon>Bacteria</taxon>
        <taxon>Bacillati</taxon>
        <taxon>Actinomycetota</taxon>
        <taxon>Actinomycetes</taxon>
        <taxon>Kitasatosporales</taxon>
        <taxon>Streptomycetaceae</taxon>
        <taxon>Streptomyces</taxon>
    </lineage>
</organism>
<dbReference type="EMBL" id="BNDY01000002">
    <property type="protein sequence ID" value="GHI36265.1"/>
    <property type="molecule type" value="Genomic_DNA"/>
</dbReference>
<comment type="caution">
    <text evidence="2">The sequence shown here is derived from an EMBL/GenBank/DDBJ whole genome shotgun (WGS) entry which is preliminary data.</text>
</comment>
<dbReference type="SUPFAM" id="SSF51735">
    <property type="entry name" value="NAD(P)-binding Rossmann-fold domains"/>
    <property type="match status" value="1"/>
</dbReference>
<dbReference type="PANTHER" id="PTHR43781">
    <property type="entry name" value="SACCHAROPINE DEHYDROGENASE"/>
    <property type="match status" value="1"/>
</dbReference>
<keyword evidence="3" id="KW-1185">Reference proteome</keyword>
<name>A0ABQ3QG58_9ACTN</name>
<reference evidence="2" key="1">
    <citation type="submission" date="2024-05" db="EMBL/GenBank/DDBJ databases">
        <title>Whole genome shotgun sequence of Streptomyces violascens NBRC 12920.</title>
        <authorList>
            <person name="Komaki H."/>
            <person name="Tamura T."/>
        </authorList>
    </citation>
    <scope>NUCLEOTIDE SEQUENCE</scope>
    <source>
        <strain evidence="2">NBRC 12920</strain>
    </source>
</reference>
<evidence type="ECO:0000313" key="3">
    <source>
        <dbReference type="Proteomes" id="UP001050808"/>
    </source>
</evidence>
<dbReference type="Proteomes" id="UP001050808">
    <property type="component" value="Unassembled WGS sequence"/>
</dbReference>
<protein>
    <submittedName>
        <fullName evidence="2">Saccharopine dehydrogenase</fullName>
    </submittedName>
</protein>
<gene>
    <name evidence="2" type="ORF">Sviol_06730</name>
</gene>
<dbReference type="Pfam" id="PF03435">
    <property type="entry name" value="Sacchrp_dh_NADP"/>
    <property type="match status" value="1"/>
</dbReference>
<accession>A0ABQ3QG58</accession>
<evidence type="ECO:0000259" key="1">
    <source>
        <dbReference type="Pfam" id="PF03435"/>
    </source>
</evidence>
<evidence type="ECO:0000313" key="2">
    <source>
        <dbReference type="EMBL" id="GHI36265.1"/>
    </source>
</evidence>